<evidence type="ECO:0000256" key="2">
    <source>
        <dbReference type="ARBA" id="ARBA00005386"/>
    </source>
</evidence>
<dbReference type="SMART" id="SM00028">
    <property type="entry name" value="TPR"/>
    <property type="match status" value="6"/>
</dbReference>
<dbReference type="PROSITE" id="PS50005">
    <property type="entry name" value="TPR"/>
    <property type="match status" value="3"/>
</dbReference>
<comment type="pathway">
    <text evidence="1">Protein modification; protein glycosylation.</text>
</comment>
<dbReference type="Gene3D" id="3.40.50.11380">
    <property type="match status" value="1"/>
</dbReference>
<feature type="repeat" description="TPR" evidence="8">
    <location>
        <begin position="97"/>
        <end position="130"/>
    </location>
</feature>
<dbReference type="PANTHER" id="PTHR44835:SF1">
    <property type="entry name" value="PROTEIN O-GLCNAC TRANSFERASE"/>
    <property type="match status" value="1"/>
</dbReference>
<evidence type="ECO:0000256" key="1">
    <source>
        <dbReference type="ARBA" id="ARBA00004922"/>
    </source>
</evidence>
<dbReference type="GO" id="GO:0097363">
    <property type="term" value="F:protein O-acetylglucosaminyltransferase activity"/>
    <property type="evidence" value="ECO:0007669"/>
    <property type="project" value="UniProtKB-EC"/>
</dbReference>
<dbReference type="InterPro" id="IPR051939">
    <property type="entry name" value="Glycosyltr_41/O-GlcNAc_trsf"/>
</dbReference>
<evidence type="ECO:0000256" key="3">
    <source>
        <dbReference type="ARBA" id="ARBA00011970"/>
    </source>
</evidence>
<dbReference type="Pfam" id="PF14559">
    <property type="entry name" value="TPR_19"/>
    <property type="match status" value="1"/>
</dbReference>
<feature type="transmembrane region" description="Helical" evidence="9">
    <location>
        <begin position="439"/>
        <end position="462"/>
    </location>
</feature>
<sequence>MKKILGFFLGRSGNKEITGPVGLGNIELSRNFKVQANQAVAHGCWDEATQLYEKAISANPADASLLVGLGFSHLEAVRPKEALATLSQALRLLPSSQDAWFLAGRAQIALGLEEDAAKSWRRLLEINPNFLPVYPDILQLLLRLGCYQEAIETTLKAVERAPDCFEYQLYHANLLFHAHQSEAAIPYYLRALKINPGSPDVLANLGVACRQSGDLESALDYSRQAMDFNSNVPDFFSNYLFLLQSASNISVQDKFLEHRRYAEVFEEPYKKFWTSHKNRRDPLKILRIGYVSGDFCDHALRFFIDPVLKNHDHSDFEIHCYYTNSIDDEYTQRLRSYADRWVDCWSWSDDQLFSDIQEQQIDILVDLSGHTAHNRLPVFARKPAPVQMTWLGYQSTTGLTAIDWRITDHSLDPVGMTERFNSECLLRLLLQVFLRWMTALLYFVSFHASLVSNLLSAVCTILPKLRWRSWILGPKSFCEHRPQFC</sequence>
<evidence type="ECO:0000256" key="7">
    <source>
        <dbReference type="ARBA" id="ARBA00022803"/>
    </source>
</evidence>
<dbReference type="InterPro" id="IPR011990">
    <property type="entry name" value="TPR-like_helical_dom_sf"/>
</dbReference>
<keyword evidence="4" id="KW-0328">Glycosyltransferase</keyword>
<evidence type="ECO:0000256" key="5">
    <source>
        <dbReference type="ARBA" id="ARBA00022679"/>
    </source>
</evidence>
<evidence type="ECO:0000259" key="10">
    <source>
        <dbReference type="Pfam" id="PF13844"/>
    </source>
</evidence>
<dbReference type="PANTHER" id="PTHR44835">
    <property type="entry name" value="UDP-N-ACETYLGLUCOSAMINE--PEPTIDE N-ACETYLGLUCOSAMINYLTRANSFERASE SPINDLY-RELATED"/>
    <property type="match status" value="1"/>
</dbReference>
<dbReference type="InterPro" id="IPR019734">
    <property type="entry name" value="TPR_rpt"/>
</dbReference>
<evidence type="ECO:0000256" key="6">
    <source>
        <dbReference type="ARBA" id="ARBA00022737"/>
    </source>
</evidence>
<keyword evidence="5" id="KW-0808">Transferase</keyword>
<dbReference type="Pfam" id="PF13181">
    <property type="entry name" value="TPR_8"/>
    <property type="match status" value="2"/>
</dbReference>
<dbReference type="EMBL" id="PEKC01000003">
    <property type="protein sequence ID" value="PII37347.1"/>
    <property type="molecule type" value="Genomic_DNA"/>
</dbReference>
<dbReference type="Gene3D" id="1.25.40.10">
    <property type="entry name" value="Tetratricopeptide repeat domain"/>
    <property type="match status" value="2"/>
</dbReference>
<evidence type="ECO:0000256" key="9">
    <source>
        <dbReference type="SAM" id="Phobius"/>
    </source>
</evidence>
<protein>
    <recommendedName>
        <fullName evidence="3">protein O-GlcNAc transferase</fullName>
        <ecNumber evidence="3">2.4.1.255</ecNumber>
    </recommendedName>
</protein>
<dbReference type="InterPro" id="IPR029489">
    <property type="entry name" value="OGT/SEC/SPY_C"/>
</dbReference>
<comment type="caution">
    <text evidence="11">The sequence shown here is derived from an EMBL/GenBank/DDBJ whole genome shotgun (WGS) entry which is preliminary data.</text>
</comment>
<dbReference type="AlphaFoldDB" id="A0A2G7TE41"/>
<keyword evidence="9" id="KW-1133">Transmembrane helix</keyword>
<keyword evidence="9" id="KW-0472">Membrane</keyword>
<dbReference type="EC" id="2.4.1.255" evidence="3"/>
<feature type="repeat" description="TPR" evidence="8">
    <location>
        <begin position="63"/>
        <end position="96"/>
    </location>
</feature>
<dbReference type="SUPFAM" id="SSF48452">
    <property type="entry name" value="TPR-like"/>
    <property type="match status" value="1"/>
</dbReference>
<proteinExistence type="inferred from homology"/>
<evidence type="ECO:0000313" key="11">
    <source>
        <dbReference type="EMBL" id="PII37347.1"/>
    </source>
</evidence>
<evidence type="ECO:0000256" key="4">
    <source>
        <dbReference type="ARBA" id="ARBA00022676"/>
    </source>
</evidence>
<reference evidence="11" key="1">
    <citation type="submission" date="2017-10" db="EMBL/GenBank/DDBJ databases">
        <title>Chryseobacterium sp. B5 is a hydrocarbonoclastic and plant growth promoting bacterium.</title>
        <authorList>
            <person name="Thijs S."/>
            <person name="Gkorezis P."/>
            <person name="Van Hamme J."/>
        </authorList>
    </citation>
    <scope>NUCLEOTIDE SEQUENCE</scope>
    <source>
        <strain evidence="11">B5</strain>
    </source>
</reference>
<feature type="domain" description="O-GlcNAc transferase C-terminal" evidence="10">
    <location>
        <begin position="277"/>
        <end position="423"/>
    </location>
</feature>
<keyword evidence="9" id="KW-0812">Transmembrane</keyword>
<organism evidence="11">
    <name type="scientific">Chryseobacterium sp. B5</name>
    <dbReference type="NCBI Taxonomy" id="2050562"/>
    <lineage>
        <taxon>Bacteria</taxon>
        <taxon>Pseudomonadati</taxon>
        <taxon>Bacteroidota</taxon>
        <taxon>Flavobacteriia</taxon>
        <taxon>Flavobacteriales</taxon>
        <taxon>Weeksellaceae</taxon>
        <taxon>Chryseobacterium group</taxon>
        <taxon>Chryseobacterium</taxon>
    </lineage>
</organism>
<gene>
    <name evidence="11" type="ORF">CTI11_01245</name>
</gene>
<comment type="similarity">
    <text evidence="2">Belongs to the glycosyltransferase 41 family. O-GlcNAc transferase subfamily.</text>
</comment>
<dbReference type="Pfam" id="PF13432">
    <property type="entry name" value="TPR_16"/>
    <property type="match status" value="1"/>
</dbReference>
<keyword evidence="6" id="KW-0677">Repeat</keyword>
<name>A0A2G7TE41_9FLAO</name>
<feature type="repeat" description="TPR" evidence="8">
    <location>
        <begin position="199"/>
        <end position="232"/>
    </location>
</feature>
<accession>A0A2G7TE41</accession>
<evidence type="ECO:0000256" key="8">
    <source>
        <dbReference type="PROSITE-ProRule" id="PRU00339"/>
    </source>
</evidence>
<keyword evidence="7 8" id="KW-0802">TPR repeat</keyword>
<dbReference type="Pfam" id="PF13844">
    <property type="entry name" value="Glyco_transf_41"/>
    <property type="match status" value="1"/>
</dbReference>